<sequence>MAWILMLSEMNMYEHSGILIPFGVAKAIQGDQMGRSSGCTERPMS</sequence>
<dbReference type="Proteomes" id="UP000054272">
    <property type="component" value="Unassembled WGS sequence"/>
</dbReference>
<accession>A0ABR5BYY5</accession>
<gene>
    <name evidence="1" type="ORF">I306_02043</name>
</gene>
<protein>
    <submittedName>
        <fullName evidence="1">Uncharacterized protein</fullName>
    </submittedName>
</protein>
<reference evidence="1 2" key="1">
    <citation type="submission" date="2015-01" db="EMBL/GenBank/DDBJ databases">
        <title>The Genome Sequence of Cryptococcus gattii EJB2.</title>
        <authorList>
            <consortium name="The Broad Institute Genomics Platform"/>
            <person name="Cuomo C."/>
            <person name="Litvintseva A."/>
            <person name="Chen Y."/>
            <person name="Heitman J."/>
            <person name="Sun S."/>
            <person name="Springer D."/>
            <person name="Dromer F."/>
            <person name="Young S."/>
            <person name="Zeng Q."/>
            <person name="Gargeya S."/>
            <person name="Abouelleil A."/>
            <person name="Alvarado L."/>
            <person name="Chapman S.B."/>
            <person name="Gainer-Dewar J."/>
            <person name="Goldberg J."/>
            <person name="Griggs A."/>
            <person name="Gujja S."/>
            <person name="Hansen M."/>
            <person name="Howarth C."/>
            <person name="Imamovic A."/>
            <person name="Larimer J."/>
            <person name="Murphy C."/>
            <person name="Naylor J."/>
            <person name="Pearson M."/>
            <person name="Priest M."/>
            <person name="Roberts A."/>
            <person name="Saif S."/>
            <person name="Shea T."/>
            <person name="Sykes S."/>
            <person name="Wortman J."/>
            <person name="Nusbaum C."/>
            <person name="Birren B."/>
        </authorList>
    </citation>
    <scope>NUCLEOTIDE SEQUENCE [LARGE SCALE GENOMIC DNA]</scope>
    <source>
        <strain evidence="1 2">EJB2</strain>
    </source>
</reference>
<dbReference type="EMBL" id="KN848630">
    <property type="protein sequence ID" value="KIR80589.1"/>
    <property type="molecule type" value="Genomic_DNA"/>
</dbReference>
<organism evidence="1 2">
    <name type="scientific">Cryptococcus gattii EJB2</name>
    <dbReference type="NCBI Taxonomy" id="1296103"/>
    <lineage>
        <taxon>Eukaryota</taxon>
        <taxon>Fungi</taxon>
        <taxon>Dikarya</taxon>
        <taxon>Basidiomycota</taxon>
        <taxon>Agaricomycotina</taxon>
        <taxon>Tremellomycetes</taxon>
        <taxon>Tremellales</taxon>
        <taxon>Cryptococcaceae</taxon>
        <taxon>Cryptococcus</taxon>
        <taxon>Cryptococcus gattii species complex</taxon>
    </lineage>
</organism>
<name>A0ABR5BYY5_9TREE</name>
<evidence type="ECO:0000313" key="2">
    <source>
        <dbReference type="Proteomes" id="UP000054272"/>
    </source>
</evidence>
<proteinExistence type="predicted"/>
<evidence type="ECO:0000313" key="1">
    <source>
        <dbReference type="EMBL" id="KIR80589.1"/>
    </source>
</evidence>
<keyword evidence="2" id="KW-1185">Reference proteome</keyword>